<dbReference type="Gene3D" id="3.50.50.60">
    <property type="entry name" value="FAD/NAD(P)-binding domain"/>
    <property type="match status" value="1"/>
</dbReference>
<organism evidence="3 4">
    <name type="scientific">Pseudoalteromonas aurantia</name>
    <dbReference type="NCBI Taxonomy" id="43654"/>
    <lineage>
        <taxon>Bacteria</taxon>
        <taxon>Pseudomonadati</taxon>
        <taxon>Pseudomonadota</taxon>
        <taxon>Gammaproteobacteria</taxon>
        <taxon>Alteromonadales</taxon>
        <taxon>Pseudoalteromonadaceae</taxon>
        <taxon>Pseudoalteromonas</taxon>
    </lineage>
</organism>
<dbReference type="GO" id="GO:0071949">
    <property type="term" value="F:FAD binding"/>
    <property type="evidence" value="ECO:0007669"/>
    <property type="project" value="InterPro"/>
</dbReference>
<feature type="transmembrane region" description="Helical" evidence="1">
    <location>
        <begin position="12"/>
        <end position="31"/>
    </location>
</feature>
<dbReference type="PANTHER" id="PTHR43747">
    <property type="entry name" value="FAD-BINDING PROTEIN"/>
    <property type="match status" value="1"/>
</dbReference>
<keyword evidence="3" id="KW-0503">Monooxygenase</keyword>
<dbReference type="InterPro" id="IPR050816">
    <property type="entry name" value="Flavin-dep_Halogenase_NPB"/>
</dbReference>
<evidence type="ECO:0000313" key="3">
    <source>
        <dbReference type="EMBL" id="TMO69065.1"/>
    </source>
</evidence>
<name>A0A5S3VBB5_9GAMM</name>
<reference evidence="4" key="2">
    <citation type="submission" date="2019-06" db="EMBL/GenBank/DDBJ databases">
        <title>Co-occurence of chitin degradation, pigmentation and bioactivity in marine Pseudoalteromonas.</title>
        <authorList>
            <person name="Sonnenschein E.C."/>
            <person name="Bech P.K."/>
        </authorList>
    </citation>
    <scope>NUCLEOTIDE SEQUENCE [LARGE SCALE GENOMIC DNA]</scope>
    <source>
        <strain evidence="4">S3790</strain>
    </source>
</reference>
<dbReference type="RefSeq" id="WP_138591047.1">
    <property type="nucleotide sequence ID" value="NZ_PNBX01000024.1"/>
</dbReference>
<dbReference type="InterPro" id="IPR002938">
    <property type="entry name" value="FAD-bd"/>
</dbReference>
<proteinExistence type="predicted"/>
<dbReference type="OrthoDB" id="6310849at2"/>
<protein>
    <submittedName>
        <fullName evidence="3">FAD-binding monooxygenase</fullName>
    </submittedName>
</protein>
<dbReference type="AlphaFoldDB" id="A0A5S3VBB5"/>
<feature type="domain" description="FAD-binding" evidence="2">
    <location>
        <begin position="8"/>
        <end position="324"/>
    </location>
</feature>
<evidence type="ECO:0000313" key="4">
    <source>
        <dbReference type="Proteomes" id="UP000307217"/>
    </source>
</evidence>
<dbReference type="InterPro" id="IPR036188">
    <property type="entry name" value="FAD/NAD-bd_sf"/>
</dbReference>
<dbReference type="SUPFAM" id="SSF51905">
    <property type="entry name" value="FAD/NAD(P)-binding domain"/>
    <property type="match status" value="1"/>
</dbReference>
<dbReference type="PANTHER" id="PTHR43747:SF1">
    <property type="entry name" value="SLR1998 PROTEIN"/>
    <property type="match status" value="1"/>
</dbReference>
<dbReference type="Gene3D" id="3.30.9.100">
    <property type="match status" value="1"/>
</dbReference>
<gene>
    <name evidence="3" type="ORF">CWC19_06415</name>
</gene>
<accession>A0A5S3VBB5</accession>
<keyword evidence="1" id="KW-0472">Membrane</keyword>
<evidence type="ECO:0000256" key="1">
    <source>
        <dbReference type="SAM" id="Phobius"/>
    </source>
</evidence>
<reference evidence="3 4" key="1">
    <citation type="submission" date="2018-01" db="EMBL/GenBank/DDBJ databases">
        <authorList>
            <person name="Paulsen S."/>
            <person name="Gram L.K."/>
        </authorList>
    </citation>
    <scope>NUCLEOTIDE SEQUENCE [LARGE SCALE GENOMIC DNA]</scope>
    <source>
        <strain evidence="3 4">S3790</strain>
    </source>
</reference>
<sequence length="360" mass="40084">MTESQLPKTQVVIIGSGIGGCIAALALAPYYSVTLIDKDAEPQNKVGESLAPAAIRILKQLNLQHLLSDPRHIVSQGTLSYWGSDEPTLIDNLKNPDGFGWHLDRAYFEKQLREACYTANIHTIWPAQLVDSTKTSHGWKVTYQHNAHAHQLISDIVIDASGRHCVFARQQGIARHQFDKLMSIGFTANLNITKNVAVISHTDDSWWYSAPLHQNDLNAGIYQQKRIFSWYAEPHIIKAAQIHTPQVLLQRAQHVTGLGALISQLDHSSATLHPMLAANSSKLESCSGNAWFAIGDSAISFDPLSSQGMFNAMASAMQLSELLINNGLTHTDNRHIYQQQVDKIWQSYLAHRALYYKMVS</sequence>
<keyword evidence="3" id="KW-0560">Oxidoreductase</keyword>
<keyword evidence="1" id="KW-1133">Transmembrane helix</keyword>
<keyword evidence="1" id="KW-0812">Transmembrane</keyword>
<dbReference type="GO" id="GO:0004497">
    <property type="term" value="F:monooxygenase activity"/>
    <property type="evidence" value="ECO:0007669"/>
    <property type="project" value="UniProtKB-KW"/>
</dbReference>
<dbReference type="Proteomes" id="UP000307217">
    <property type="component" value="Unassembled WGS sequence"/>
</dbReference>
<comment type="caution">
    <text evidence="3">The sequence shown here is derived from an EMBL/GenBank/DDBJ whole genome shotgun (WGS) entry which is preliminary data.</text>
</comment>
<dbReference type="EMBL" id="PNBX01000024">
    <property type="protein sequence ID" value="TMO69065.1"/>
    <property type="molecule type" value="Genomic_DNA"/>
</dbReference>
<dbReference type="Pfam" id="PF01494">
    <property type="entry name" value="FAD_binding_3"/>
    <property type="match status" value="1"/>
</dbReference>
<evidence type="ECO:0000259" key="2">
    <source>
        <dbReference type="Pfam" id="PF01494"/>
    </source>
</evidence>